<evidence type="ECO:0000256" key="4">
    <source>
        <dbReference type="ARBA" id="ARBA00022989"/>
    </source>
</evidence>
<evidence type="ECO:0000313" key="8">
    <source>
        <dbReference type="Proteomes" id="UP001299283"/>
    </source>
</evidence>
<keyword evidence="4 6" id="KW-1133">Transmembrane helix</keyword>
<evidence type="ECO:0000256" key="6">
    <source>
        <dbReference type="SAM" id="Phobius"/>
    </source>
</evidence>
<feature type="transmembrane region" description="Helical" evidence="6">
    <location>
        <begin position="109"/>
        <end position="130"/>
    </location>
</feature>
<name>A0ABU5Z351_9MYCO</name>
<reference evidence="7 8" key="1">
    <citation type="submission" date="2023-12" db="EMBL/GenBank/DDBJ databases">
        <title>Description of new species of Mycobacterium terrae complex isolated from sewage at the Sao Paulo Zoological Park Foundation in Brazil.</title>
        <authorList>
            <person name="Romagnoli C.L."/>
            <person name="Conceicao E.C."/>
            <person name="Machado E."/>
            <person name="Barreto L.B.P.F."/>
            <person name="Sharma A."/>
            <person name="Silva N.M."/>
            <person name="Marques L.E."/>
            <person name="Juliana M.A."/>
            <person name="Lourenco M.C.S."/>
            <person name="Digiampietri L.A."/>
            <person name="Suffys P.N."/>
            <person name="Viana-Niero C."/>
        </authorList>
    </citation>
    <scope>NUCLEOTIDE SEQUENCE [LARGE SCALE GENOMIC DNA]</scope>
    <source>
        <strain evidence="7 8">MYC017</strain>
    </source>
</reference>
<dbReference type="RefSeq" id="WP_225399021.1">
    <property type="nucleotide sequence ID" value="NZ_JAYJJQ010000037.1"/>
</dbReference>
<dbReference type="Proteomes" id="UP001299283">
    <property type="component" value="Unassembled WGS sequence"/>
</dbReference>
<protein>
    <submittedName>
        <fullName evidence="7">ATP synthase subunit I</fullName>
    </submittedName>
</protein>
<dbReference type="Pfam" id="PF03899">
    <property type="entry name" value="ATP-synt_I"/>
    <property type="match status" value="1"/>
</dbReference>
<evidence type="ECO:0000313" key="7">
    <source>
        <dbReference type="EMBL" id="MEB3071830.1"/>
    </source>
</evidence>
<evidence type="ECO:0000256" key="1">
    <source>
        <dbReference type="ARBA" id="ARBA00004651"/>
    </source>
</evidence>
<evidence type="ECO:0000256" key="5">
    <source>
        <dbReference type="ARBA" id="ARBA00023136"/>
    </source>
</evidence>
<keyword evidence="3 6" id="KW-0812">Transmembrane</keyword>
<sequence>MTTPAQDAPLVLPSVVFQPIRLLLICLVLTGVAVAAAAQFGHPLFGVFFGLGLALGLGNALLIRRSALKITAADHPLKKKMALNSASRLLVISVIGLAIAYSFRPDGLGVLFGLALFEVVLVLTTTLPVVKKLRAQASESGAEGTEND</sequence>
<gene>
    <name evidence="7" type="ORF">K5L39_21880</name>
</gene>
<feature type="transmembrane region" description="Helical" evidence="6">
    <location>
        <begin position="85"/>
        <end position="103"/>
    </location>
</feature>
<keyword evidence="5 6" id="KW-0472">Membrane</keyword>
<feature type="transmembrane region" description="Helical" evidence="6">
    <location>
        <begin position="20"/>
        <end position="38"/>
    </location>
</feature>
<comment type="caution">
    <text evidence="7">The sequence shown here is derived from an EMBL/GenBank/DDBJ whole genome shotgun (WGS) entry which is preliminary data.</text>
</comment>
<proteinExistence type="predicted"/>
<organism evidence="7 8">
    <name type="scientific">[Mycobacterium] vasticus</name>
    <dbReference type="NCBI Taxonomy" id="2875777"/>
    <lineage>
        <taxon>Bacteria</taxon>
        <taxon>Bacillati</taxon>
        <taxon>Actinomycetota</taxon>
        <taxon>Actinomycetes</taxon>
        <taxon>Mycobacteriales</taxon>
        <taxon>Mycobacteriaceae</taxon>
        <taxon>Mycolicibacter</taxon>
    </lineage>
</organism>
<keyword evidence="2" id="KW-1003">Cell membrane</keyword>
<feature type="transmembrane region" description="Helical" evidence="6">
    <location>
        <begin position="44"/>
        <end position="64"/>
    </location>
</feature>
<dbReference type="InterPro" id="IPR005598">
    <property type="entry name" value="ATP_synth_I"/>
</dbReference>
<comment type="subcellular location">
    <subcellularLocation>
        <location evidence="1">Cell membrane</location>
        <topology evidence="1">Multi-pass membrane protein</topology>
    </subcellularLocation>
</comment>
<dbReference type="EMBL" id="JAYJJQ010000037">
    <property type="protein sequence ID" value="MEB3071830.1"/>
    <property type="molecule type" value="Genomic_DNA"/>
</dbReference>
<evidence type="ECO:0000256" key="2">
    <source>
        <dbReference type="ARBA" id="ARBA00022475"/>
    </source>
</evidence>
<accession>A0ABU5Z351</accession>
<evidence type="ECO:0000256" key="3">
    <source>
        <dbReference type="ARBA" id="ARBA00022692"/>
    </source>
</evidence>
<keyword evidence="8" id="KW-1185">Reference proteome</keyword>